<reference evidence="1 2" key="1">
    <citation type="submission" date="2014-10" db="EMBL/GenBank/DDBJ databases">
        <title>Draft genome of anammox bacterium scalindua brodae, obtained using differential coverage binning of sequence data from two enrichment reactors.</title>
        <authorList>
            <person name="Speth D.R."/>
            <person name="Russ L."/>
            <person name="Kartal B."/>
            <person name="Op den Camp H.J."/>
            <person name="Dutilh B.E."/>
            <person name="Jetten M.S."/>
        </authorList>
    </citation>
    <scope>NUCLEOTIDE SEQUENCE [LARGE SCALE GENOMIC DNA]</scope>
    <source>
        <strain evidence="1">RU1</strain>
    </source>
</reference>
<proteinExistence type="predicted"/>
<dbReference type="EMBL" id="JRYO01000161">
    <property type="protein sequence ID" value="KHE91939.1"/>
    <property type="molecule type" value="Genomic_DNA"/>
</dbReference>
<dbReference type="AlphaFoldDB" id="A0A0B0EHA2"/>
<accession>A0A0B0EHA2</accession>
<evidence type="ECO:0000313" key="1">
    <source>
        <dbReference type="EMBL" id="KHE91939.1"/>
    </source>
</evidence>
<organism evidence="1 2">
    <name type="scientific">Candidatus Scalindua brodae</name>
    <dbReference type="NCBI Taxonomy" id="237368"/>
    <lineage>
        <taxon>Bacteria</taxon>
        <taxon>Pseudomonadati</taxon>
        <taxon>Planctomycetota</taxon>
        <taxon>Candidatus Brocadiia</taxon>
        <taxon>Candidatus Brocadiales</taxon>
        <taxon>Candidatus Scalinduaceae</taxon>
        <taxon>Candidatus Scalindua</taxon>
    </lineage>
</organism>
<protein>
    <submittedName>
        <fullName evidence="1">Uncharacterized protein</fullName>
    </submittedName>
</protein>
<dbReference type="Proteomes" id="UP000030652">
    <property type="component" value="Unassembled WGS sequence"/>
</dbReference>
<evidence type="ECO:0000313" key="2">
    <source>
        <dbReference type="Proteomes" id="UP000030652"/>
    </source>
</evidence>
<name>A0A0B0EHA2_9BACT</name>
<sequence>MQGVYERNTNGLLISSDNKSIYHVNMLQQNLLFEAELH</sequence>
<comment type="caution">
    <text evidence="1">The sequence shown here is derived from an EMBL/GenBank/DDBJ whole genome shotgun (WGS) entry which is preliminary data.</text>
</comment>
<gene>
    <name evidence="1" type="ORF">SCABRO_02313</name>
</gene>